<dbReference type="GO" id="GO:0061024">
    <property type="term" value="P:membrane organization"/>
    <property type="evidence" value="ECO:0007669"/>
    <property type="project" value="TreeGrafter"/>
</dbReference>
<feature type="non-terminal residue" evidence="8">
    <location>
        <position position="266"/>
    </location>
</feature>
<feature type="compositionally biased region" description="Low complexity" evidence="6">
    <location>
        <begin position="13"/>
        <end position="25"/>
    </location>
</feature>
<dbReference type="EMBL" id="CATQJA010002654">
    <property type="protein sequence ID" value="CAJ0578696.1"/>
    <property type="molecule type" value="Genomic_DNA"/>
</dbReference>
<evidence type="ECO:0000256" key="6">
    <source>
        <dbReference type="SAM" id="MobiDB-lite"/>
    </source>
</evidence>
<dbReference type="GO" id="GO:0016020">
    <property type="term" value="C:membrane"/>
    <property type="evidence" value="ECO:0007669"/>
    <property type="project" value="UniProtKB-SubCell"/>
</dbReference>
<feature type="transmembrane region" description="Helical" evidence="7">
    <location>
        <begin position="50"/>
        <end position="70"/>
    </location>
</feature>
<reference evidence="8" key="1">
    <citation type="submission" date="2023-06" db="EMBL/GenBank/DDBJ databases">
        <authorList>
            <person name="Delattre M."/>
        </authorList>
    </citation>
    <scope>NUCLEOTIDE SEQUENCE</scope>
    <source>
        <strain evidence="8">AF72</strain>
    </source>
</reference>
<dbReference type="GO" id="GO:0071786">
    <property type="term" value="P:endoplasmic reticulum tubular network organization"/>
    <property type="evidence" value="ECO:0007669"/>
    <property type="project" value="TreeGrafter"/>
</dbReference>
<accession>A0AA36D120</accession>
<feature type="transmembrane region" description="Helical" evidence="7">
    <location>
        <begin position="114"/>
        <end position="131"/>
    </location>
</feature>
<evidence type="ECO:0000256" key="2">
    <source>
        <dbReference type="ARBA" id="ARBA00007322"/>
    </source>
</evidence>
<keyword evidence="5 7" id="KW-0472">Membrane</keyword>
<evidence type="ECO:0000313" key="8">
    <source>
        <dbReference type="EMBL" id="CAJ0578696.1"/>
    </source>
</evidence>
<keyword evidence="4 7" id="KW-1133">Transmembrane helix</keyword>
<proteinExistence type="inferred from homology"/>
<dbReference type="PANTHER" id="PTHR12703">
    <property type="entry name" value="TRANSMEMBRANE PROTEIN 33"/>
    <property type="match status" value="1"/>
</dbReference>
<dbReference type="InterPro" id="IPR005344">
    <property type="entry name" value="TMEM33/Pom33"/>
</dbReference>
<evidence type="ECO:0000256" key="7">
    <source>
        <dbReference type="SAM" id="Phobius"/>
    </source>
</evidence>
<gene>
    <name evidence="8" type="ORF">MSPICULIGERA_LOCUS16938</name>
</gene>
<evidence type="ECO:0000256" key="5">
    <source>
        <dbReference type="ARBA" id="ARBA00023136"/>
    </source>
</evidence>
<dbReference type="AlphaFoldDB" id="A0AA36D120"/>
<comment type="caution">
    <text evidence="8">The sequence shown here is derived from an EMBL/GenBank/DDBJ whole genome shotgun (WGS) entry which is preliminary data.</text>
</comment>
<dbReference type="Proteomes" id="UP001177023">
    <property type="component" value="Unassembled WGS sequence"/>
</dbReference>
<feature type="region of interest" description="Disordered" evidence="6">
    <location>
        <begin position="1"/>
        <end position="33"/>
    </location>
</feature>
<evidence type="ECO:0000313" key="9">
    <source>
        <dbReference type="Proteomes" id="UP001177023"/>
    </source>
</evidence>
<evidence type="ECO:0000256" key="3">
    <source>
        <dbReference type="ARBA" id="ARBA00022692"/>
    </source>
</evidence>
<keyword evidence="9" id="KW-1185">Reference proteome</keyword>
<name>A0AA36D120_9BILA</name>
<evidence type="ECO:0000256" key="4">
    <source>
        <dbReference type="ARBA" id="ARBA00022989"/>
    </source>
</evidence>
<evidence type="ECO:0008006" key="10">
    <source>
        <dbReference type="Google" id="ProtNLM"/>
    </source>
</evidence>
<keyword evidence="3 7" id="KW-0812">Transmembrane</keyword>
<comment type="subcellular location">
    <subcellularLocation>
        <location evidence="1">Membrane</location>
        <topology evidence="1">Multi-pass membrane protein</topology>
    </subcellularLocation>
</comment>
<evidence type="ECO:0000256" key="1">
    <source>
        <dbReference type="ARBA" id="ARBA00004141"/>
    </source>
</evidence>
<dbReference type="InterPro" id="IPR051645">
    <property type="entry name" value="PER33/POM33_regulator"/>
</dbReference>
<dbReference type="GO" id="GO:0005783">
    <property type="term" value="C:endoplasmic reticulum"/>
    <property type="evidence" value="ECO:0007669"/>
    <property type="project" value="TreeGrafter"/>
</dbReference>
<dbReference type="PANTHER" id="PTHR12703:SF4">
    <property type="entry name" value="TRANSMEMBRANE PROTEIN 33"/>
    <property type="match status" value="1"/>
</dbReference>
<comment type="similarity">
    <text evidence="2">Belongs to the PER33/POM33 family.</text>
</comment>
<sequence>MVEIREESTEPAGSSPTSSGPSTSRQPPPPQPRNTLMDFLKDRTLDSINFALRIVTIFFALSYLLPLASAPVQRKAYFKAFAAAMATNALRLQQRIGPVRLNMEFMQRLFTEDSCHYLLYSILFVLSEPITMALLPIMIFAALQATNFFVTLMTAIGQNNSPVVPPLTRLIQNQTPNCLGIVACAEIFLAPALFASVLMGQTSLVTPIGYYRFLVMRYGSQRNPYTRQAFYQMRVSLDQVAANPSCPGLVRTFIYKSISFISSLHR</sequence>
<protein>
    <recommendedName>
        <fullName evidence="10">Transmembrane protein 33</fullName>
    </recommendedName>
</protein>
<dbReference type="Pfam" id="PF03661">
    <property type="entry name" value="TMEM33_Pom33"/>
    <property type="match status" value="1"/>
</dbReference>
<organism evidence="8 9">
    <name type="scientific">Mesorhabditis spiculigera</name>
    <dbReference type="NCBI Taxonomy" id="96644"/>
    <lineage>
        <taxon>Eukaryota</taxon>
        <taxon>Metazoa</taxon>
        <taxon>Ecdysozoa</taxon>
        <taxon>Nematoda</taxon>
        <taxon>Chromadorea</taxon>
        <taxon>Rhabditida</taxon>
        <taxon>Rhabditina</taxon>
        <taxon>Rhabditomorpha</taxon>
        <taxon>Rhabditoidea</taxon>
        <taxon>Rhabditidae</taxon>
        <taxon>Mesorhabditinae</taxon>
        <taxon>Mesorhabditis</taxon>
    </lineage>
</organism>